<dbReference type="RefSeq" id="WP_163456988.1">
    <property type="nucleotide sequence ID" value="NZ_JAAGOH010000007.1"/>
</dbReference>
<dbReference type="PROSITE" id="PS51782">
    <property type="entry name" value="LYSM"/>
    <property type="match status" value="1"/>
</dbReference>
<reference evidence="3 4" key="1">
    <citation type="submission" date="2020-02" db="EMBL/GenBank/DDBJ databases">
        <title>Ideonella bacterium strain TBM-1.</title>
        <authorList>
            <person name="Chen W.-M."/>
        </authorList>
    </citation>
    <scope>NUCLEOTIDE SEQUENCE [LARGE SCALE GENOMIC DNA]</scope>
    <source>
        <strain evidence="3 4">TBM-1</strain>
    </source>
</reference>
<dbReference type="Proteomes" id="UP000484255">
    <property type="component" value="Unassembled WGS sequence"/>
</dbReference>
<keyword evidence="1" id="KW-0732">Signal</keyword>
<dbReference type="Pfam" id="PF01476">
    <property type="entry name" value="LysM"/>
    <property type="match status" value="1"/>
</dbReference>
<protein>
    <submittedName>
        <fullName evidence="3">LysM peptidoglycan-binding domain-containing protein</fullName>
    </submittedName>
</protein>
<keyword evidence="4" id="KW-1185">Reference proteome</keyword>
<proteinExistence type="predicted"/>
<dbReference type="PANTHER" id="PTHR34700:SF4">
    <property type="entry name" value="PHAGE-LIKE ELEMENT PBSX PROTEIN XKDP"/>
    <property type="match status" value="1"/>
</dbReference>
<evidence type="ECO:0000313" key="4">
    <source>
        <dbReference type="Proteomes" id="UP000484255"/>
    </source>
</evidence>
<evidence type="ECO:0000313" key="3">
    <source>
        <dbReference type="EMBL" id="NDY91134.1"/>
    </source>
</evidence>
<dbReference type="EMBL" id="JAAGOH010000007">
    <property type="protein sequence ID" value="NDY91134.1"/>
    <property type="molecule type" value="Genomic_DNA"/>
</dbReference>
<feature type="signal peptide" evidence="1">
    <location>
        <begin position="1"/>
        <end position="31"/>
    </location>
</feature>
<dbReference type="AlphaFoldDB" id="A0A7C9PHF8"/>
<evidence type="ECO:0000256" key="1">
    <source>
        <dbReference type="SAM" id="SignalP"/>
    </source>
</evidence>
<feature type="domain" description="LysM" evidence="2">
    <location>
        <begin position="63"/>
        <end position="112"/>
    </location>
</feature>
<organism evidence="3 4">
    <name type="scientific">Ideonella livida</name>
    <dbReference type="NCBI Taxonomy" id="2707176"/>
    <lineage>
        <taxon>Bacteria</taxon>
        <taxon>Pseudomonadati</taxon>
        <taxon>Pseudomonadota</taxon>
        <taxon>Betaproteobacteria</taxon>
        <taxon>Burkholderiales</taxon>
        <taxon>Sphaerotilaceae</taxon>
        <taxon>Ideonella</taxon>
    </lineage>
</organism>
<dbReference type="SUPFAM" id="SSF54106">
    <property type="entry name" value="LysM domain"/>
    <property type="match status" value="1"/>
</dbReference>
<dbReference type="CDD" id="cd00118">
    <property type="entry name" value="LysM"/>
    <property type="match status" value="1"/>
</dbReference>
<dbReference type="InterPro" id="IPR018392">
    <property type="entry name" value="LysM"/>
</dbReference>
<feature type="chain" id="PRO_5028938889" evidence="1">
    <location>
        <begin position="32"/>
        <end position="392"/>
    </location>
</feature>
<comment type="caution">
    <text evidence="3">The sequence shown here is derived from an EMBL/GenBank/DDBJ whole genome shotgun (WGS) entry which is preliminary data.</text>
</comment>
<accession>A0A7C9PHF8</accession>
<dbReference type="PANTHER" id="PTHR34700">
    <property type="entry name" value="POTASSIUM BINDING PROTEIN KBP"/>
    <property type="match status" value="1"/>
</dbReference>
<gene>
    <name evidence="3" type="ORF">G3A44_08000</name>
</gene>
<dbReference type="InterPro" id="IPR036779">
    <property type="entry name" value="LysM_dom_sf"/>
</dbReference>
<sequence>MRPVPSVCTARLALGWGLLMSAALLPAQAGATDFPVTTAQRDTAQRVATAGVPLSELAPDAPDSYTVKRGDTLWDISKLFLRSPWRWPELWGMNLEQIRNPHLIYPGQHLVLIKADGMARLAVARPVGAGMSQDTQTRTLGPRVRESALAEEAVAAVSLRLIGPFLNEAVILEADQMEQAPRIVATQAGRMMVSRGESAYVRGAVDKARNWSLYREARPLLDPDTRELLGYEARYVGSAEVIAQGDSQQGGKQSVVIPSTISVTYLREEAGVGDRLAPQPARDLEGYMPHAPNQPLSGKVVGIYGDALTAGQNQIVTLNRGTEHGLERGHVLSLWRAGAKWTDRTSEDRAQVVVPHEKHGLLFVFRVFRKMSYALIVNVQQPVSPGDTFSQP</sequence>
<name>A0A7C9PHF8_9BURK</name>
<evidence type="ECO:0000259" key="2">
    <source>
        <dbReference type="PROSITE" id="PS51782"/>
    </source>
</evidence>
<dbReference type="InterPro" id="IPR052196">
    <property type="entry name" value="Bact_Kbp"/>
</dbReference>
<dbReference type="Gene3D" id="3.10.350.10">
    <property type="entry name" value="LysM domain"/>
    <property type="match status" value="1"/>
</dbReference>